<dbReference type="SUPFAM" id="SSF81321">
    <property type="entry name" value="Family A G protein-coupled receptor-like"/>
    <property type="match status" value="2"/>
</dbReference>
<feature type="transmembrane region" description="Helical" evidence="12">
    <location>
        <begin position="354"/>
        <end position="374"/>
    </location>
</feature>
<evidence type="ECO:0000256" key="9">
    <source>
        <dbReference type="ARBA" id="ARBA00023180"/>
    </source>
</evidence>
<dbReference type="Proteomes" id="UP000694620">
    <property type="component" value="Chromosome 3"/>
</dbReference>
<comment type="similarity">
    <text evidence="11">Belongs to the G-protein coupled receptor 1 family.</text>
</comment>
<dbReference type="InterPro" id="IPR009132">
    <property type="entry name" value="TAAR_fam"/>
</dbReference>
<accession>A0A8C4RMB2</accession>
<feature type="domain" description="G-protein coupled receptors family 1 profile" evidence="13">
    <location>
        <begin position="49"/>
        <end position="309"/>
    </location>
</feature>
<dbReference type="PRINTS" id="PR00237">
    <property type="entry name" value="GPCRRHODOPSN"/>
</dbReference>
<keyword evidence="9" id="KW-0325">Glycoprotein</keyword>
<feature type="transmembrane region" description="Helical" evidence="12">
    <location>
        <begin position="200"/>
        <end position="222"/>
    </location>
</feature>
<evidence type="ECO:0000313" key="14">
    <source>
        <dbReference type="Ensembl" id="ENSECRP00000003852.1"/>
    </source>
</evidence>
<dbReference type="PROSITE" id="PS00237">
    <property type="entry name" value="G_PROTEIN_RECEP_F1_1"/>
    <property type="match status" value="1"/>
</dbReference>
<feature type="transmembrane region" description="Helical" evidence="12">
    <location>
        <begin position="294"/>
        <end position="316"/>
    </location>
</feature>
<feature type="transmembrane region" description="Helical" evidence="12">
    <location>
        <begin position="106"/>
        <end position="132"/>
    </location>
</feature>
<keyword evidence="4 12" id="KW-1133">Transmembrane helix</keyword>
<keyword evidence="2" id="KW-1003">Cell membrane</keyword>
<feature type="domain" description="G-protein coupled receptors family 1 profile" evidence="13">
    <location>
        <begin position="308"/>
        <end position="409"/>
    </location>
</feature>
<keyword evidence="10 11" id="KW-0807">Transducer</keyword>
<dbReference type="AlphaFoldDB" id="A0A8C4RMB2"/>
<dbReference type="GO" id="GO:0005886">
    <property type="term" value="C:plasma membrane"/>
    <property type="evidence" value="ECO:0007669"/>
    <property type="project" value="UniProtKB-SubCell"/>
</dbReference>
<keyword evidence="8 11" id="KW-0675">Receptor</keyword>
<proteinExistence type="inferred from homology"/>
<evidence type="ECO:0000256" key="12">
    <source>
        <dbReference type="SAM" id="Phobius"/>
    </source>
</evidence>
<dbReference type="PRINTS" id="PR01830">
    <property type="entry name" value="TRACEAMINER"/>
</dbReference>
<dbReference type="GO" id="GO:0001594">
    <property type="term" value="F:trace-amine receptor activity"/>
    <property type="evidence" value="ECO:0007669"/>
    <property type="project" value="InterPro"/>
</dbReference>
<comment type="subcellular location">
    <subcellularLocation>
        <location evidence="1">Cell membrane</location>
        <topology evidence="1">Multi-pass membrane protein</topology>
    </subcellularLocation>
</comment>
<reference evidence="14" key="1">
    <citation type="submission" date="2021-06" db="EMBL/GenBank/DDBJ databases">
        <authorList>
            <consortium name="Wellcome Sanger Institute Data Sharing"/>
        </authorList>
    </citation>
    <scope>NUCLEOTIDE SEQUENCE [LARGE SCALE GENOMIC DNA]</scope>
</reference>
<dbReference type="InterPro" id="IPR017452">
    <property type="entry name" value="GPCR_Rhodpsn_7TM"/>
</dbReference>
<feature type="transmembrane region" description="Helical" evidence="12">
    <location>
        <begin position="254"/>
        <end position="274"/>
    </location>
</feature>
<feature type="transmembrane region" description="Helical" evidence="12">
    <location>
        <begin position="33"/>
        <end position="57"/>
    </location>
</feature>
<dbReference type="PANTHER" id="PTHR24249:SF381">
    <property type="entry name" value="TRACE AMINE ASSOCIATED RECEPTOR 19P-RELATED"/>
    <property type="match status" value="1"/>
</dbReference>
<dbReference type="Pfam" id="PF00001">
    <property type="entry name" value="7tm_1"/>
    <property type="match status" value="2"/>
</dbReference>
<sequence>MALELQTIDTVQYCFEAGNVSCLKEIRPTVVYVVLYIFSAAVVMLTIWGNLFVMISIFHFKQLHTPTNLLVLSLAVADFLVGATVMPFTVIRSIEKCWYFGSVGCTIHSICFLVLTAVSIGSLVLIAIDRYFAICHPFFYSAKVTIPVTCIFIAISWTVSLFYSLSILYFKGYIDDAKELNICPGDCAFVFNTTWGTVDMIVTFIIPFLLMILFYTLIFIVAKKHARLINNMSKHVRSSEGRMFNLPKKSETKAAITLGIVVIVFILCWVPYYISTFLVPYMNVDDPSVILQAFSWVAYCNSSMNPIIYALFYPWFQKSVKLIITFKIYTISMQQNSQNSKYKNNKSKKSERKAAKTLGIVMAVFLFCLSPIYVFTVITLFTNITLPSTIVCTLIWLIYLNSSMNPIMYALFYPWFQKSFKLIVTLQIYRNGSSLIKLIPEY</sequence>
<keyword evidence="7" id="KW-1015">Disulfide bond</keyword>
<evidence type="ECO:0000256" key="8">
    <source>
        <dbReference type="ARBA" id="ARBA00023170"/>
    </source>
</evidence>
<evidence type="ECO:0000256" key="6">
    <source>
        <dbReference type="ARBA" id="ARBA00023136"/>
    </source>
</evidence>
<evidence type="ECO:0000256" key="7">
    <source>
        <dbReference type="ARBA" id="ARBA00023157"/>
    </source>
</evidence>
<dbReference type="FunFam" id="1.20.1070.10:FF:000030">
    <property type="entry name" value="trace amine-associated receptor 1"/>
    <property type="match status" value="1"/>
</dbReference>
<dbReference type="PANTHER" id="PTHR24249">
    <property type="entry name" value="HISTAMINE RECEPTOR-RELATED G-PROTEIN COUPLED RECEPTOR"/>
    <property type="match status" value="1"/>
</dbReference>
<dbReference type="Gene3D" id="1.20.1070.10">
    <property type="entry name" value="Rhodopsin 7-helix transmembrane proteins"/>
    <property type="match status" value="2"/>
</dbReference>
<dbReference type="GeneTree" id="ENSGT01120000271932"/>
<keyword evidence="15" id="KW-1185">Reference proteome</keyword>
<evidence type="ECO:0000256" key="3">
    <source>
        <dbReference type="ARBA" id="ARBA00022692"/>
    </source>
</evidence>
<reference evidence="14" key="2">
    <citation type="submission" date="2025-08" db="UniProtKB">
        <authorList>
            <consortium name="Ensembl"/>
        </authorList>
    </citation>
    <scope>IDENTIFICATION</scope>
</reference>
<name>A0A8C4RMB2_ERPCA</name>
<keyword evidence="6 12" id="KW-0472">Membrane</keyword>
<dbReference type="InterPro" id="IPR000276">
    <property type="entry name" value="GPCR_Rhodpsn"/>
</dbReference>
<dbReference type="InterPro" id="IPR050569">
    <property type="entry name" value="TAAR"/>
</dbReference>
<evidence type="ECO:0000313" key="15">
    <source>
        <dbReference type="Proteomes" id="UP000694620"/>
    </source>
</evidence>
<evidence type="ECO:0000256" key="5">
    <source>
        <dbReference type="ARBA" id="ARBA00023040"/>
    </source>
</evidence>
<evidence type="ECO:0000256" key="10">
    <source>
        <dbReference type="ARBA" id="ARBA00023224"/>
    </source>
</evidence>
<organism evidence="14 15">
    <name type="scientific">Erpetoichthys calabaricus</name>
    <name type="common">Rope fish</name>
    <name type="synonym">Calamoichthys calabaricus</name>
    <dbReference type="NCBI Taxonomy" id="27687"/>
    <lineage>
        <taxon>Eukaryota</taxon>
        <taxon>Metazoa</taxon>
        <taxon>Chordata</taxon>
        <taxon>Craniata</taxon>
        <taxon>Vertebrata</taxon>
        <taxon>Euteleostomi</taxon>
        <taxon>Actinopterygii</taxon>
        <taxon>Polypteriformes</taxon>
        <taxon>Polypteridae</taxon>
        <taxon>Erpetoichthys</taxon>
    </lineage>
</organism>
<dbReference type="PROSITE" id="PS50262">
    <property type="entry name" value="G_PROTEIN_RECEP_F1_2"/>
    <property type="match status" value="2"/>
</dbReference>
<evidence type="ECO:0000259" key="13">
    <source>
        <dbReference type="PROSITE" id="PS50262"/>
    </source>
</evidence>
<protein>
    <recommendedName>
        <fullName evidence="13">G-protein coupled receptors family 1 profile domain-containing protein</fullName>
    </recommendedName>
</protein>
<keyword evidence="3 11" id="KW-0812">Transmembrane</keyword>
<feature type="transmembrane region" description="Helical" evidence="12">
    <location>
        <begin position="144"/>
        <end position="170"/>
    </location>
</feature>
<evidence type="ECO:0000256" key="4">
    <source>
        <dbReference type="ARBA" id="ARBA00022989"/>
    </source>
</evidence>
<keyword evidence="5 11" id="KW-0297">G-protein coupled receptor</keyword>
<reference evidence="14" key="3">
    <citation type="submission" date="2025-09" db="UniProtKB">
        <authorList>
            <consortium name="Ensembl"/>
        </authorList>
    </citation>
    <scope>IDENTIFICATION</scope>
</reference>
<evidence type="ECO:0000256" key="2">
    <source>
        <dbReference type="ARBA" id="ARBA00022475"/>
    </source>
</evidence>
<evidence type="ECO:0000256" key="11">
    <source>
        <dbReference type="RuleBase" id="RU000688"/>
    </source>
</evidence>
<feature type="transmembrane region" description="Helical" evidence="12">
    <location>
        <begin position="69"/>
        <end position="94"/>
    </location>
</feature>
<dbReference type="CDD" id="cd15055">
    <property type="entry name" value="7tmA_TAARs"/>
    <property type="match status" value="1"/>
</dbReference>
<dbReference type="Ensembl" id="ENSECRT00000003915.1">
    <property type="protein sequence ID" value="ENSECRP00000003852.1"/>
    <property type="gene ID" value="ENSECRG00000002643.1"/>
</dbReference>
<evidence type="ECO:0000256" key="1">
    <source>
        <dbReference type="ARBA" id="ARBA00004651"/>
    </source>
</evidence>
<dbReference type="SMART" id="SM01381">
    <property type="entry name" value="7TM_GPCR_Srsx"/>
    <property type="match status" value="1"/>
</dbReference>